<feature type="domain" description="DUF7916" evidence="1">
    <location>
        <begin position="5"/>
        <end position="301"/>
    </location>
</feature>
<evidence type="ECO:0000259" key="1">
    <source>
        <dbReference type="Pfam" id="PF25509"/>
    </source>
</evidence>
<name>A0A1I5PW62_9BACI</name>
<dbReference type="Proteomes" id="UP000242243">
    <property type="component" value="Unassembled WGS sequence"/>
</dbReference>
<dbReference type="RefSeq" id="WP_089831932.1">
    <property type="nucleotide sequence ID" value="NZ_BJWI01000028.1"/>
</dbReference>
<reference evidence="3 4" key="1">
    <citation type="submission" date="2016-10" db="EMBL/GenBank/DDBJ databases">
        <authorList>
            <person name="de Groot N.N."/>
        </authorList>
    </citation>
    <scope>NUCLEOTIDE SEQUENCE [LARGE SCALE GENOMIC DNA]</scope>
    <source>
        <strain evidence="3 4">DSM 17073</strain>
    </source>
</reference>
<organism evidence="3 4">
    <name type="scientific">Halolactibacillus halophilus</name>
    <dbReference type="NCBI Taxonomy" id="306540"/>
    <lineage>
        <taxon>Bacteria</taxon>
        <taxon>Bacillati</taxon>
        <taxon>Bacillota</taxon>
        <taxon>Bacilli</taxon>
        <taxon>Bacillales</taxon>
        <taxon>Bacillaceae</taxon>
        <taxon>Halolactibacillus</taxon>
    </lineage>
</organism>
<evidence type="ECO:0000313" key="2">
    <source>
        <dbReference type="EMBL" id="GEM02225.1"/>
    </source>
</evidence>
<sequence length="301" mass="32887">MKRLLDCYASDFKKMTKAEKLLAIKLSEGRSLVAETVVTAPPMYPNVTNQEIVARFGADMVLLNMLDVFGTTLLDGKDLKAKDYVATIRKLTGRLIGLNLEPVAETSAKNPHLESIPVGRKAVKETLKQVKELNLDFVCLTGNPKTGVTHKEMISAVKEAKGILGENVFIIAGKMHHAGVVDDPLTEAVVKQLVEAGTNILLLPSPKTVPGFTVAEATQFVRYIHEHDRLAMSTIGTSQEGSRQHVIETIALQNKEIGFDLHHIGDAGYTGLAIPENIEAYSVAIRGKRHTMVRMAQAVTR</sequence>
<dbReference type="EMBL" id="FOXC01000017">
    <property type="protein sequence ID" value="SFP38204.1"/>
    <property type="molecule type" value="Genomic_DNA"/>
</dbReference>
<evidence type="ECO:0000313" key="3">
    <source>
        <dbReference type="EMBL" id="SFP38204.1"/>
    </source>
</evidence>
<dbReference type="OrthoDB" id="5581965at2"/>
<dbReference type="Pfam" id="PF25509">
    <property type="entry name" value="DUF7916"/>
    <property type="match status" value="1"/>
</dbReference>
<gene>
    <name evidence="2" type="ORF">HHA03_17570</name>
    <name evidence="3" type="ORF">SAMN05421839_1178</name>
</gene>
<keyword evidence="5" id="KW-1185">Reference proteome</keyword>
<dbReference type="InterPro" id="IPR057238">
    <property type="entry name" value="DUF7916"/>
</dbReference>
<dbReference type="AlphaFoldDB" id="A0A1I5PW62"/>
<protein>
    <recommendedName>
        <fullName evidence="1">DUF7916 domain-containing protein</fullName>
    </recommendedName>
</protein>
<accession>A0A1I5PW62</accession>
<reference evidence="2 5" key="2">
    <citation type="submission" date="2019-07" db="EMBL/GenBank/DDBJ databases">
        <title>Whole genome shotgun sequence of Halolactibacillus halophilus NBRC 100868.</title>
        <authorList>
            <person name="Hosoyama A."/>
            <person name="Uohara A."/>
            <person name="Ohji S."/>
            <person name="Ichikawa N."/>
        </authorList>
    </citation>
    <scope>NUCLEOTIDE SEQUENCE [LARGE SCALE GENOMIC DNA]</scope>
    <source>
        <strain evidence="2 5">NBRC 100868</strain>
    </source>
</reference>
<proteinExistence type="predicted"/>
<dbReference type="Proteomes" id="UP000321547">
    <property type="component" value="Unassembled WGS sequence"/>
</dbReference>
<dbReference type="STRING" id="306540.SAMN05421839_1178"/>
<dbReference type="EMBL" id="BJWI01000028">
    <property type="protein sequence ID" value="GEM02225.1"/>
    <property type="molecule type" value="Genomic_DNA"/>
</dbReference>
<evidence type="ECO:0000313" key="5">
    <source>
        <dbReference type="Proteomes" id="UP000321547"/>
    </source>
</evidence>
<evidence type="ECO:0000313" key="4">
    <source>
        <dbReference type="Proteomes" id="UP000242243"/>
    </source>
</evidence>